<accession>A0A1B2HTD7</accession>
<dbReference type="AlphaFoldDB" id="A0A1B2HTD7"/>
<name>A0A1B2HTD7_9PSEU</name>
<dbReference type="SUPFAM" id="SSF53335">
    <property type="entry name" value="S-adenosyl-L-methionine-dependent methyltransferases"/>
    <property type="match status" value="1"/>
</dbReference>
<reference evidence="1 2" key="1">
    <citation type="submission" date="2016-07" db="EMBL/GenBank/DDBJ databases">
        <title>Complete genome sequence of the Lentzea guizhouensis DHS C013.</title>
        <authorList>
            <person name="Cao C."/>
        </authorList>
    </citation>
    <scope>NUCLEOTIDE SEQUENCE [LARGE SCALE GENOMIC DNA]</scope>
    <source>
        <strain evidence="1 2">DHS C013</strain>
    </source>
</reference>
<dbReference type="Gene3D" id="3.40.50.150">
    <property type="entry name" value="Vaccinia Virus protein VP39"/>
    <property type="match status" value="1"/>
</dbReference>
<evidence type="ECO:0000313" key="1">
    <source>
        <dbReference type="EMBL" id="ANZ40962.1"/>
    </source>
</evidence>
<evidence type="ECO:0000313" key="2">
    <source>
        <dbReference type="Proteomes" id="UP000093053"/>
    </source>
</evidence>
<proteinExistence type="predicted"/>
<dbReference type="CDD" id="cd02440">
    <property type="entry name" value="AdoMet_MTases"/>
    <property type="match status" value="1"/>
</dbReference>
<dbReference type="STRING" id="1586287.BBK82_38250"/>
<keyword evidence="2" id="KW-1185">Reference proteome</keyword>
<evidence type="ECO:0008006" key="3">
    <source>
        <dbReference type="Google" id="ProtNLM"/>
    </source>
</evidence>
<gene>
    <name evidence="1" type="ORF">BBK82_38250</name>
</gene>
<sequence>MPTAEEFDRWYADRGESAVADDLVRRVLGLPPDLESTSLLTGQAIDDVVELLDLREGTTLLDLACGRGGYGREIARRTGASLIGVDFSRRHRAGESPPRRRLPGG</sequence>
<protein>
    <recommendedName>
        <fullName evidence="3">Methyltransferase domain-containing protein</fullName>
    </recommendedName>
</protein>
<dbReference type="RefSeq" id="WP_065919299.1">
    <property type="nucleotide sequence ID" value="NZ_CP016793.1"/>
</dbReference>
<dbReference type="InterPro" id="IPR029063">
    <property type="entry name" value="SAM-dependent_MTases_sf"/>
</dbReference>
<organism evidence="1 2">
    <name type="scientific">Lentzea guizhouensis</name>
    <dbReference type="NCBI Taxonomy" id="1586287"/>
    <lineage>
        <taxon>Bacteria</taxon>
        <taxon>Bacillati</taxon>
        <taxon>Actinomycetota</taxon>
        <taxon>Actinomycetes</taxon>
        <taxon>Pseudonocardiales</taxon>
        <taxon>Pseudonocardiaceae</taxon>
        <taxon>Lentzea</taxon>
    </lineage>
</organism>
<dbReference type="EMBL" id="CP016793">
    <property type="protein sequence ID" value="ANZ40962.1"/>
    <property type="molecule type" value="Genomic_DNA"/>
</dbReference>
<dbReference type="KEGG" id="led:BBK82_38250"/>
<dbReference type="Proteomes" id="UP000093053">
    <property type="component" value="Chromosome"/>
</dbReference>